<keyword evidence="3" id="KW-0238">DNA-binding</keyword>
<keyword evidence="2" id="KW-0680">Restriction system</keyword>
<accession>A0ABR6Y5Z9</accession>
<feature type="domain" description="Type I restriction modification DNA specificity" evidence="4">
    <location>
        <begin position="16"/>
        <end position="194"/>
    </location>
</feature>
<name>A0ABR6Y5Z9_9BURK</name>
<keyword evidence="5" id="KW-0255">Endonuclease</keyword>
<dbReference type="InterPro" id="IPR052021">
    <property type="entry name" value="Type-I_RS_S_subunit"/>
</dbReference>
<protein>
    <submittedName>
        <fullName evidence="5">Restriction endonuclease subunit S</fullName>
    </submittedName>
</protein>
<dbReference type="Gene3D" id="3.90.220.20">
    <property type="entry name" value="DNA methylase specificity domains"/>
    <property type="match status" value="3"/>
</dbReference>
<dbReference type="Proteomes" id="UP000624279">
    <property type="component" value="Unassembled WGS sequence"/>
</dbReference>
<evidence type="ECO:0000313" key="5">
    <source>
        <dbReference type="EMBL" id="MBC3872025.1"/>
    </source>
</evidence>
<proteinExistence type="inferred from homology"/>
<dbReference type="PANTHER" id="PTHR30408">
    <property type="entry name" value="TYPE-1 RESTRICTION ENZYME ECOKI SPECIFICITY PROTEIN"/>
    <property type="match status" value="1"/>
</dbReference>
<dbReference type="InterPro" id="IPR044946">
    <property type="entry name" value="Restrct_endonuc_typeI_TRD_sf"/>
</dbReference>
<evidence type="ECO:0000256" key="1">
    <source>
        <dbReference type="ARBA" id="ARBA00010923"/>
    </source>
</evidence>
<dbReference type="InterPro" id="IPR000055">
    <property type="entry name" value="Restrct_endonuc_typeI_TRD"/>
</dbReference>
<evidence type="ECO:0000313" key="6">
    <source>
        <dbReference type="Proteomes" id="UP000624279"/>
    </source>
</evidence>
<keyword evidence="5" id="KW-0378">Hydrolase</keyword>
<evidence type="ECO:0000256" key="2">
    <source>
        <dbReference type="ARBA" id="ARBA00022747"/>
    </source>
</evidence>
<dbReference type="PANTHER" id="PTHR30408:SF12">
    <property type="entry name" value="TYPE I RESTRICTION ENZYME MJAVIII SPECIFICITY SUBUNIT"/>
    <property type="match status" value="1"/>
</dbReference>
<evidence type="ECO:0000259" key="4">
    <source>
        <dbReference type="Pfam" id="PF01420"/>
    </source>
</evidence>
<comment type="caution">
    <text evidence="5">The sequence shown here is derived from an EMBL/GenBank/DDBJ whole genome shotgun (WGS) entry which is preliminary data.</text>
</comment>
<organism evidence="5 6">
    <name type="scientific">Undibacterium flavidum</name>
    <dbReference type="NCBI Taxonomy" id="2762297"/>
    <lineage>
        <taxon>Bacteria</taxon>
        <taxon>Pseudomonadati</taxon>
        <taxon>Pseudomonadota</taxon>
        <taxon>Betaproteobacteria</taxon>
        <taxon>Burkholderiales</taxon>
        <taxon>Oxalobacteraceae</taxon>
        <taxon>Undibacterium</taxon>
    </lineage>
</organism>
<gene>
    <name evidence="5" type="ORF">H8K55_00375</name>
</gene>
<dbReference type="Pfam" id="PF01420">
    <property type="entry name" value="Methylase_S"/>
    <property type="match status" value="2"/>
</dbReference>
<dbReference type="SUPFAM" id="SSF116734">
    <property type="entry name" value="DNA methylase specificity domain"/>
    <property type="match status" value="2"/>
</dbReference>
<dbReference type="RefSeq" id="WP_186940045.1">
    <property type="nucleotide sequence ID" value="NZ_JACOGA010000001.1"/>
</dbReference>
<comment type="similarity">
    <text evidence="1">Belongs to the type-I restriction system S methylase family.</text>
</comment>
<feature type="domain" description="Type I restriction modification DNA specificity" evidence="4">
    <location>
        <begin position="219"/>
        <end position="384"/>
    </location>
</feature>
<keyword evidence="5" id="KW-0540">Nuclease</keyword>
<keyword evidence="6" id="KW-1185">Reference proteome</keyword>
<sequence>MEVKSGYKKTEVGIIPEDWLVKKFSDHADFFSSKRIFERDYVSSGIPFYRGKEISLLIDGEKLVEEYFISEEKYESIKRQFGVPQKGEVLITAVGTLGNVFLISSTNPFYFKDGNLIWLRNIKEIDLDYFVAQIRNNRKSIISGAIGSSQKALTMVVLKETQFVTPSDINEQTAIANALSDADALIGSLQKLIAKKRQIKQGAMQTLFNPYENGVLKAGWEMRKLGDICSPSKNRYNPLLAKENCKCVELEHLSQGRGVLLGYVDSKLQRSQKAVFQKGDVLFGKLRPYLRKYWFAEFDGVCSTEIWVLKASNDIKSEWLYYLMQSDRVIEAANQSTGTKMPRAEWHTVKNVEIYIPTNDDQQSEIASILLEMDMDIASLETKLAKYQQIKQGMMQNLLTGRIRLV</sequence>
<dbReference type="EMBL" id="JACOGA010000001">
    <property type="protein sequence ID" value="MBC3872025.1"/>
    <property type="molecule type" value="Genomic_DNA"/>
</dbReference>
<dbReference type="GO" id="GO:0004519">
    <property type="term" value="F:endonuclease activity"/>
    <property type="evidence" value="ECO:0007669"/>
    <property type="project" value="UniProtKB-KW"/>
</dbReference>
<reference evidence="5 6" key="1">
    <citation type="submission" date="2020-08" db="EMBL/GenBank/DDBJ databases">
        <title>Novel species isolated from subtropical streams in China.</title>
        <authorList>
            <person name="Lu H."/>
        </authorList>
    </citation>
    <scope>NUCLEOTIDE SEQUENCE [LARGE SCALE GENOMIC DNA]</scope>
    <source>
        <strain evidence="5 6">LX15W</strain>
    </source>
</reference>
<evidence type="ECO:0000256" key="3">
    <source>
        <dbReference type="ARBA" id="ARBA00023125"/>
    </source>
</evidence>